<dbReference type="GO" id="GO:1990002">
    <property type="term" value="F:methylglyoxal reductase (NADPH) (acetol producing) activity"/>
    <property type="evidence" value="ECO:0007669"/>
    <property type="project" value="TreeGrafter"/>
</dbReference>
<dbReference type="InterPro" id="IPR018211">
    <property type="entry name" value="ADH_Fe_CS"/>
</dbReference>
<dbReference type="PROSITE" id="PS00060">
    <property type="entry name" value="ADH_IRON_2"/>
    <property type="match status" value="1"/>
</dbReference>
<organism evidence="4 5">
    <name type="scientific">Abiotrophia defectiva</name>
    <name type="common">Streptococcus defectivus</name>
    <dbReference type="NCBI Taxonomy" id="46125"/>
    <lineage>
        <taxon>Bacteria</taxon>
        <taxon>Bacillati</taxon>
        <taxon>Bacillota</taxon>
        <taxon>Bacilli</taxon>
        <taxon>Lactobacillales</taxon>
        <taxon>Aerococcaceae</taxon>
        <taxon>Abiotrophia</taxon>
    </lineage>
</organism>
<evidence type="ECO:0000259" key="3">
    <source>
        <dbReference type="Pfam" id="PF25137"/>
    </source>
</evidence>
<dbReference type="InterPro" id="IPR001670">
    <property type="entry name" value="ADH_Fe/GldA"/>
</dbReference>
<evidence type="ECO:0000256" key="1">
    <source>
        <dbReference type="ARBA" id="ARBA00023002"/>
    </source>
</evidence>
<dbReference type="Pfam" id="PF00465">
    <property type="entry name" value="Fe-ADH"/>
    <property type="match status" value="1"/>
</dbReference>
<dbReference type="SUPFAM" id="SSF56796">
    <property type="entry name" value="Dehydroquinate synthase-like"/>
    <property type="match status" value="1"/>
</dbReference>
<accession>A0A929MPW1</accession>
<dbReference type="InterPro" id="IPR044731">
    <property type="entry name" value="BDH-like"/>
</dbReference>
<dbReference type="Pfam" id="PF25137">
    <property type="entry name" value="ADH_Fe_C"/>
    <property type="match status" value="1"/>
</dbReference>
<feature type="domain" description="Fe-containing alcohol dehydrogenase-like C-terminal" evidence="3">
    <location>
        <begin position="186"/>
        <end position="382"/>
    </location>
</feature>
<sequence length="392" mass="43043">MDNFIYDIPTKLYFGRGQIAHLPELVKAKGRRVLLVYGGGSIKKIGLYDTILELLSDCQIVELPGVEPNPRIESVRQGAALCKEHDIDVILAVGGGSTIDCSKVIAAAACYEGDAWDLVLDPSKISQALPLIDVLTLSATGTEMNTGAVITNFETDDKKGTGAYVLYPYASICDPTYTFTVSAYQTAAGTADIMSHTFENYFQHQEAFIQERLAEAILSCCIRYLPVALANPDDYEARANLMWASTMALNGLTSKGRSGAWTCHAIEHLLSAYYDITHAVGLAILTPRWMAYVLNDQTVDRFAHYARTVWLVPEQADKYQMAKAGIEATYQFFEDLAHLPMTLPEVGIDDAKFDVIAERVAPRLTASYVPLAAEDVRAILEDCLTPGVTYRS</sequence>
<evidence type="ECO:0000259" key="2">
    <source>
        <dbReference type="Pfam" id="PF00465"/>
    </source>
</evidence>
<protein>
    <submittedName>
        <fullName evidence="4">Iron-containing alcohol dehydrogenase</fullName>
    </submittedName>
</protein>
<dbReference type="InterPro" id="IPR056798">
    <property type="entry name" value="ADH_Fe_C"/>
</dbReference>
<gene>
    <name evidence="4" type="ORF">HXK00_03460</name>
</gene>
<dbReference type="FunFam" id="3.40.50.1970:FF:000003">
    <property type="entry name" value="Alcohol dehydrogenase, iron-containing"/>
    <property type="match status" value="1"/>
</dbReference>
<feature type="domain" description="Alcohol dehydrogenase iron-type/glycerol dehydrogenase GldA" evidence="2">
    <location>
        <begin position="9"/>
        <end position="175"/>
    </location>
</feature>
<evidence type="ECO:0000313" key="5">
    <source>
        <dbReference type="Proteomes" id="UP000757900"/>
    </source>
</evidence>
<dbReference type="GO" id="GO:1990362">
    <property type="term" value="F:butanol dehydrogenase (NAD+) activity"/>
    <property type="evidence" value="ECO:0007669"/>
    <property type="project" value="InterPro"/>
</dbReference>
<comment type="caution">
    <text evidence="4">The sequence shown here is derived from an EMBL/GenBank/DDBJ whole genome shotgun (WGS) entry which is preliminary data.</text>
</comment>
<dbReference type="AlphaFoldDB" id="A0A929MPW1"/>
<dbReference type="CDD" id="cd08187">
    <property type="entry name" value="BDH"/>
    <property type="match status" value="1"/>
</dbReference>
<dbReference type="GO" id="GO:0008106">
    <property type="term" value="F:alcohol dehydrogenase (NADP+) activity"/>
    <property type="evidence" value="ECO:0007669"/>
    <property type="project" value="TreeGrafter"/>
</dbReference>
<dbReference type="GO" id="GO:0005829">
    <property type="term" value="C:cytosol"/>
    <property type="evidence" value="ECO:0007669"/>
    <property type="project" value="TreeGrafter"/>
</dbReference>
<dbReference type="Gene3D" id="1.20.1090.10">
    <property type="entry name" value="Dehydroquinate synthase-like - alpha domain"/>
    <property type="match status" value="1"/>
</dbReference>
<dbReference type="Proteomes" id="UP000757900">
    <property type="component" value="Unassembled WGS sequence"/>
</dbReference>
<evidence type="ECO:0000313" key="4">
    <source>
        <dbReference type="EMBL" id="MBF0934688.1"/>
    </source>
</evidence>
<dbReference type="PANTHER" id="PTHR43633:SF1">
    <property type="entry name" value="ALCOHOL DEHYDROGENASE YQHD"/>
    <property type="match status" value="1"/>
</dbReference>
<reference evidence="4" key="1">
    <citation type="submission" date="2020-04" db="EMBL/GenBank/DDBJ databases">
        <title>Deep metagenomics examines the oral microbiome during advanced dental caries in children, revealing novel taxa and co-occurrences with host molecules.</title>
        <authorList>
            <person name="Baker J.L."/>
            <person name="Morton J.T."/>
            <person name="Dinis M."/>
            <person name="Alvarez R."/>
            <person name="Tran N.C."/>
            <person name="Knight R."/>
            <person name="Edlund A."/>
        </authorList>
    </citation>
    <scope>NUCLEOTIDE SEQUENCE</scope>
    <source>
        <strain evidence="4">JCVI_23_bin.16</strain>
    </source>
</reference>
<dbReference type="EMBL" id="JABZFV010000052">
    <property type="protein sequence ID" value="MBF0934688.1"/>
    <property type="molecule type" value="Genomic_DNA"/>
</dbReference>
<proteinExistence type="predicted"/>
<keyword evidence="1" id="KW-0560">Oxidoreductase</keyword>
<dbReference type="PANTHER" id="PTHR43633">
    <property type="entry name" value="ALCOHOL DEHYDROGENASE YQHD"/>
    <property type="match status" value="1"/>
</dbReference>
<dbReference type="GO" id="GO:0046872">
    <property type="term" value="F:metal ion binding"/>
    <property type="evidence" value="ECO:0007669"/>
    <property type="project" value="InterPro"/>
</dbReference>
<name>A0A929MPW1_ABIDE</name>
<dbReference type="Gene3D" id="3.40.50.1970">
    <property type="match status" value="1"/>
</dbReference>